<evidence type="ECO:0000256" key="2">
    <source>
        <dbReference type="SAM" id="MobiDB-lite"/>
    </source>
</evidence>
<organism evidence="4 5">
    <name type="scientific">Morchella conica CCBAS932</name>
    <dbReference type="NCBI Taxonomy" id="1392247"/>
    <lineage>
        <taxon>Eukaryota</taxon>
        <taxon>Fungi</taxon>
        <taxon>Dikarya</taxon>
        <taxon>Ascomycota</taxon>
        <taxon>Pezizomycotina</taxon>
        <taxon>Pezizomycetes</taxon>
        <taxon>Pezizales</taxon>
        <taxon>Morchellaceae</taxon>
        <taxon>Morchella</taxon>
    </lineage>
</organism>
<dbReference type="Pfam" id="PF07814">
    <property type="entry name" value="WAPL"/>
    <property type="match status" value="1"/>
</dbReference>
<sequence>MEGPQRRRRPAATYGKSTKKRYADVVCGDIFTSTDSPKELEELSGEEQQQQHQRNNSKGVPTITTTKTVKARKNQQIINDPPSNRIGGASLLLKDGQKKAQATLKGKNKRPIANSAVTSPPKHHKVFDFTPSDDDDNIPQPQVEDTWRHKGIDEFDVPSSGDEESFAVRKKPLPNQLPRAPNTSETKKGRDGLSSQDPKLAANSKDGGRDTTKIKRLPPTKPLTDVPKAPAKRSLKASNEVHPKSKKALHKLSTSSEQRPRRQPSLEPDVMTEHLSEQTVRQARTKSTQTKPKINLSNEPAKPVAPPVISDETPLSPLLSQQDRRDSVPYSPGIFAHVDGLSNRNPKQEGESKGAKRVPRFSEIFQSGGDELPAPQRRRLIDRLGAGKSDYPMMSSSESESSDEDLDEYTYHAQQSTSQPQNLFDSQPGVDIAMEELQFTIGPTAKPVYNNGGPKVTYARQRSFRTEEFDENTMFNVPLVMSQQSFGSKRNDGMEDEDLEGETGSKMMKTIHELREAGVNNRFLDDIEELFGDIEGDSPLSRRRSGYLELAGKMREKSFISKFRANNFTERLFTKLNKQTDEIVCFSLSYILCCLLLEDSTVQIASQARKNGSIPMLVRMLDFERDIYIIAKDRKTNISKATQSMVQDLRVQVEKSPIFSNRRPKILSPQVIALKVLEQSVRKLREAGVGDDILSAGGLGKLVHILNPFAITNFKGVEKARDTFVLELAVSTLESHAVGSRVPAEQQFSPSELKIVAALIPSVIKMETSDVNDILLLILRFTINLTNNRASICNTFAESSLISVLVGMVCTKFDDLADLSLEMNERLVKLDLLILSLGLLINFAELSDRARCAVDDRGTPEDEKTLLDELLHIYLERQERAAEADSEEESQSNVAFGYLSILLGNLCQNSNIQEKVRLRMPNATLQPLFNSLEEFIAHHRKVDDQYENYDDGPNAAFTERLEQMVRRLRKG</sequence>
<dbReference type="AlphaFoldDB" id="A0A3N4L3K1"/>
<comment type="similarity">
    <text evidence="1">Belongs to the WAPL family.</text>
</comment>
<feature type="domain" description="Wings apart-like protein C-terminal" evidence="3">
    <location>
        <begin position="508"/>
        <end position="849"/>
    </location>
</feature>
<feature type="compositionally biased region" description="Polar residues" evidence="2">
    <location>
        <begin position="277"/>
        <end position="298"/>
    </location>
</feature>
<feature type="compositionally biased region" description="Polar residues" evidence="2">
    <location>
        <begin position="54"/>
        <end position="82"/>
    </location>
</feature>
<dbReference type="InterPro" id="IPR011989">
    <property type="entry name" value="ARM-like"/>
</dbReference>
<reference evidence="4 5" key="1">
    <citation type="journal article" date="2018" name="Nat. Ecol. Evol.">
        <title>Pezizomycetes genomes reveal the molecular basis of ectomycorrhizal truffle lifestyle.</title>
        <authorList>
            <person name="Murat C."/>
            <person name="Payen T."/>
            <person name="Noel B."/>
            <person name="Kuo A."/>
            <person name="Morin E."/>
            <person name="Chen J."/>
            <person name="Kohler A."/>
            <person name="Krizsan K."/>
            <person name="Balestrini R."/>
            <person name="Da Silva C."/>
            <person name="Montanini B."/>
            <person name="Hainaut M."/>
            <person name="Levati E."/>
            <person name="Barry K.W."/>
            <person name="Belfiori B."/>
            <person name="Cichocki N."/>
            <person name="Clum A."/>
            <person name="Dockter R.B."/>
            <person name="Fauchery L."/>
            <person name="Guy J."/>
            <person name="Iotti M."/>
            <person name="Le Tacon F."/>
            <person name="Lindquist E.A."/>
            <person name="Lipzen A."/>
            <person name="Malagnac F."/>
            <person name="Mello A."/>
            <person name="Molinier V."/>
            <person name="Miyauchi S."/>
            <person name="Poulain J."/>
            <person name="Riccioni C."/>
            <person name="Rubini A."/>
            <person name="Sitrit Y."/>
            <person name="Splivallo R."/>
            <person name="Traeger S."/>
            <person name="Wang M."/>
            <person name="Zifcakova L."/>
            <person name="Wipf D."/>
            <person name="Zambonelli A."/>
            <person name="Paolocci F."/>
            <person name="Nowrousian M."/>
            <person name="Ottonello S."/>
            <person name="Baldrian P."/>
            <person name="Spatafora J.W."/>
            <person name="Henrissat B."/>
            <person name="Nagy L.G."/>
            <person name="Aury J.M."/>
            <person name="Wincker P."/>
            <person name="Grigoriev I.V."/>
            <person name="Bonfante P."/>
            <person name="Martin F.M."/>
        </authorList>
    </citation>
    <scope>NUCLEOTIDE SEQUENCE [LARGE SCALE GENOMIC DNA]</scope>
    <source>
        <strain evidence="4 5">CCBAS932</strain>
    </source>
</reference>
<evidence type="ECO:0000313" key="4">
    <source>
        <dbReference type="EMBL" id="RPB16069.1"/>
    </source>
</evidence>
<evidence type="ECO:0000259" key="3">
    <source>
        <dbReference type="Pfam" id="PF07814"/>
    </source>
</evidence>
<name>A0A3N4L3K1_9PEZI</name>
<evidence type="ECO:0000313" key="5">
    <source>
        <dbReference type="Proteomes" id="UP000277580"/>
    </source>
</evidence>
<dbReference type="STRING" id="1392247.A0A3N4L3K1"/>
<accession>A0A3N4L3K1</accession>
<proteinExistence type="inferred from homology"/>
<dbReference type="InterPro" id="IPR022771">
    <property type="entry name" value="WAPL_C"/>
</dbReference>
<dbReference type="PANTHER" id="PTHR22100:SF13">
    <property type="entry name" value="WINGS APART-LIKE PROTEIN HOMOLOG"/>
    <property type="match status" value="1"/>
</dbReference>
<dbReference type="PANTHER" id="PTHR22100">
    <property type="entry name" value="WINGS APART-LIKE PROTEIN HOMOLOG"/>
    <property type="match status" value="1"/>
</dbReference>
<dbReference type="EMBL" id="ML119110">
    <property type="protein sequence ID" value="RPB16069.1"/>
    <property type="molecule type" value="Genomic_DNA"/>
</dbReference>
<feature type="region of interest" description="Disordered" evidence="2">
    <location>
        <begin position="36"/>
        <end position="408"/>
    </location>
</feature>
<dbReference type="Gene3D" id="1.25.10.10">
    <property type="entry name" value="Leucine-rich Repeat Variant"/>
    <property type="match status" value="2"/>
</dbReference>
<dbReference type="InterPro" id="IPR039874">
    <property type="entry name" value="WAPL"/>
</dbReference>
<dbReference type="InParanoid" id="A0A3N4L3K1"/>
<gene>
    <name evidence="4" type="ORF">P167DRAFT_556988</name>
</gene>
<dbReference type="Proteomes" id="UP000277580">
    <property type="component" value="Unassembled WGS sequence"/>
</dbReference>
<dbReference type="OrthoDB" id="78088at2759"/>
<protein>
    <recommendedName>
        <fullName evidence="3">Wings apart-like protein C-terminal domain-containing protein</fullName>
    </recommendedName>
</protein>
<keyword evidence="5" id="KW-1185">Reference proteome</keyword>
<evidence type="ECO:0000256" key="1">
    <source>
        <dbReference type="ARBA" id="ARBA00006854"/>
    </source>
</evidence>